<accession>A0A642UNZ5</accession>
<proteinExistence type="predicted"/>
<keyword evidence="2" id="KW-1185">Reference proteome</keyword>
<gene>
    <name evidence="1" type="ORF">DIURU_002889</name>
</gene>
<dbReference type="EMBL" id="SWFT01000090">
    <property type="protein sequence ID" value="KAA8902435.1"/>
    <property type="molecule type" value="Genomic_DNA"/>
</dbReference>
<dbReference type="RefSeq" id="XP_034012420.1">
    <property type="nucleotide sequence ID" value="XM_034155589.1"/>
</dbReference>
<dbReference type="Proteomes" id="UP000449547">
    <property type="component" value="Unassembled WGS sequence"/>
</dbReference>
<dbReference type="VEuPathDB" id="FungiDB:DIURU_002889"/>
<sequence>MDGSNESAEHETLMQLLKSFERNNPNCYGNVDITDGIITRVFFGLPHAKAVVEMGGPIAVEARFGSQTNGGVFIATVPTPKNEPLPIAIAFAQQETDENWQWVWSNLAQCVPHVTKVRRIAKPAVYPILSKQFSEGDNGVCSVYLSQDMLAQKAITAQDLPQFKQAVASDGTTKLQEEVAKLPSSAQQYLAQYPPSAYGGHGNSWNNVSGSSKYLTRILGDADYVPWVIVTNNMLEDLQRQAPTLV</sequence>
<reference evidence="1 2" key="1">
    <citation type="submission" date="2019-07" db="EMBL/GenBank/DDBJ databases">
        <title>Genome assembly of two rare yeast pathogens: Diutina rugosa and Trichomonascus ciferrii.</title>
        <authorList>
            <person name="Mixao V."/>
            <person name="Saus E."/>
            <person name="Hansen A."/>
            <person name="Lass-Flor C."/>
            <person name="Gabaldon T."/>
        </authorList>
    </citation>
    <scope>NUCLEOTIDE SEQUENCE [LARGE SCALE GENOMIC DNA]</scope>
    <source>
        <strain evidence="1 2">CBS 613</strain>
    </source>
</reference>
<dbReference type="GeneID" id="54781540"/>
<protein>
    <submittedName>
        <fullName evidence="1">Uncharacterized protein</fullName>
    </submittedName>
</protein>
<name>A0A642UNZ5_DIURU</name>
<evidence type="ECO:0000313" key="1">
    <source>
        <dbReference type="EMBL" id="KAA8902435.1"/>
    </source>
</evidence>
<comment type="caution">
    <text evidence="1">The sequence shown here is derived from an EMBL/GenBank/DDBJ whole genome shotgun (WGS) entry which is preliminary data.</text>
</comment>
<organism evidence="1 2">
    <name type="scientific">Diutina rugosa</name>
    <name type="common">Yeast</name>
    <name type="synonym">Candida rugosa</name>
    <dbReference type="NCBI Taxonomy" id="5481"/>
    <lineage>
        <taxon>Eukaryota</taxon>
        <taxon>Fungi</taxon>
        <taxon>Dikarya</taxon>
        <taxon>Ascomycota</taxon>
        <taxon>Saccharomycotina</taxon>
        <taxon>Pichiomycetes</taxon>
        <taxon>Debaryomycetaceae</taxon>
        <taxon>Diutina</taxon>
    </lineage>
</organism>
<dbReference type="AlphaFoldDB" id="A0A642UNZ5"/>
<evidence type="ECO:0000313" key="2">
    <source>
        <dbReference type="Proteomes" id="UP000449547"/>
    </source>
</evidence>
<dbReference type="OrthoDB" id="125347at2759"/>